<evidence type="ECO:0000259" key="5">
    <source>
        <dbReference type="SMART" id="SM00646"/>
    </source>
</evidence>
<evidence type="ECO:0000256" key="2">
    <source>
        <dbReference type="ARBA" id="ARBA00011901"/>
    </source>
</evidence>
<protein>
    <recommendedName>
        <fullName evidence="2">N-acetylmuramoyl-L-alanine amidase</fullName>
        <ecNumber evidence="2">3.5.1.28</ecNumber>
    </recommendedName>
</protein>
<dbReference type="Proteomes" id="UP000016568">
    <property type="component" value="Unassembled WGS sequence"/>
</dbReference>
<evidence type="ECO:0000313" key="7">
    <source>
        <dbReference type="Proteomes" id="UP000016568"/>
    </source>
</evidence>
<dbReference type="InterPro" id="IPR002508">
    <property type="entry name" value="MurNAc-LAA_cat"/>
</dbReference>
<evidence type="ECO:0000313" key="6">
    <source>
        <dbReference type="EMBL" id="GAD47974.1"/>
    </source>
</evidence>
<comment type="caution">
    <text evidence="6">The sequence shown here is derived from an EMBL/GenBank/DDBJ whole genome shotgun (WGS) entry which is preliminary data.</text>
</comment>
<feature type="transmembrane region" description="Helical" evidence="4">
    <location>
        <begin position="7"/>
        <end position="28"/>
    </location>
</feature>
<dbReference type="SMART" id="SM00646">
    <property type="entry name" value="Ami_3"/>
    <property type="match status" value="1"/>
</dbReference>
<dbReference type="PANTHER" id="PTHR30404:SF0">
    <property type="entry name" value="N-ACETYLMURAMOYL-L-ALANINE AMIDASE AMIC"/>
    <property type="match status" value="1"/>
</dbReference>
<keyword evidence="7" id="KW-1185">Reference proteome</keyword>
<gene>
    <name evidence="6" type="ORF">NT2_02_00570</name>
</gene>
<feature type="domain" description="MurNAc-LAA" evidence="5">
    <location>
        <begin position="125"/>
        <end position="280"/>
    </location>
</feature>
<dbReference type="PANTHER" id="PTHR30404">
    <property type="entry name" value="N-ACETYLMURAMOYL-L-ALANINE AMIDASE"/>
    <property type="match status" value="1"/>
</dbReference>
<keyword evidence="3" id="KW-0378">Hydrolase</keyword>
<dbReference type="Gene3D" id="3.40.630.40">
    <property type="entry name" value="Zn-dependent exopeptidases"/>
    <property type="match status" value="1"/>
</dbReference>
<proteinExistence type="predicted"/>
<evidence type="ECO:0000256" key="1">
    <source>
        <dbReference type="ARBA" id="ARBA00001561"/>
    </source>
</evidence>
<name>U2ZRI3_9SPHN</name>
<dbReference type="Pfam" id="PF01520">
    <property type="entry name" value="Amidase_3"/>
    <property type="match status" value="1"/>
</dbReference>
<dbReference type="CDD" id="cd02696">
    <property type="entry name" value="MurNAc-LAA"/>
    <property type="match status" value="1"/>
</dbReference>
<accession>U2ZRI3</accession>
<dbReference type="OrthoDB" id="9806267at2"/>
<evidence type="ECO:0000256" key="3">
    <source>
        <dbReference type="ARBA" id="ARBA00022801"/>
    </source>
</evidence>
<dbReference type="SUPFAM" id="SSF53187">
    <property type="entry name" value="Zn-dependent exopeptidases"/>
    <property type="match status" value="1"/>
</dbReference>
<dbReference type="GO" id="GO:0030288">
    <property type="term" value="C:outer membrane-bounded periplasmic space"/>
    <property type="evidence" value="ECO:0007669"/>
    <property type="project" value="TreeGrafter"/>
</dbReference>
<keyword evidence="4" id="KW-1133">Transmembrane helix</keyword>
<dbReference type="eggNOG" id="COG0860">
    <property type="taxonomic scope" value="Bacteria"/>
</dbReference>
<comment type="catalytic activity">
    <reaction evidence="1">
        <text>Hydrolyzes the link between N-acetylmuramoyl residues and L-amino acid residues in certain cell-wall glycopeptides.</text>
        <dbReference type="EC" id="3.5.1.28"/>
    </reaction>
</comment>
<evidence type="ECO:0000256" key="4">
    <source>
        <dbReference type="SAM" id="Phobius"/>
    </source>
</evidence>
<dbReference type="KEGG" id="ntd:EGO55_20195"/>
<dbReference type="InterPro" id="IPR050695">
    <property type="entry name" value="N-acetylmuramoyl_amidase_3"/>
</dbReference>
<dbReference type="AlphaFoldDB" id="U2ZRI3"/>
<reference evidence="6 7" key="1">
    <citation type="submission" date="2013-09" db="EMBL/GenBank/DDBJ databases">
        <title>Whole genome shotgun sequence of Novosphingobium tardaugens NBRC 16725.</title>
        <authorList>
            <person name="Isaki S."/>
            <person name="Hosoyama A."/>
            <person name="Tsuchikane K."/>
            <person name="Katsumata H."/>
            <person name="Ando Y."/>
            <person name="Yamazaki S."/>
            <person name="Fujita N."/>
        </authorList>
    </citation>
    <scope>NUCLEOTIDE SEQUENCE [LARGE SCALE GENOMIC DNA]</scope>
    <source>
        <strain evidence="6 7">NBRC 16725</strain>
    </source>
</reference>
<organism evidence="6 7">
    <name type="scientific">Caenibius tardaugens NBRC 16725</name>
    <dbReference type="NCBI Taxonomy" id="1219035"/>
    <lineage>
        <taxon>Bacteria</taxon>
        <taxon>Pseudomonadati</taxon>
        <taxon>Pseudomonadota</taxon>
        <taxon>Alphaproteobacteria</taxon>
        <taxon>Sphingomonadales</taxon>
        <taxon>Erythrobacteraceae</taxon>
        <taxon>Caenibius</taxon>
    </lineage>
</organism>
<dbReference type="GO" id="GO:0008745">
    <property type="term" value="F:N-acetylmuramoyl-L-alanine amidase activity"/>
    <property type="evidence" value="ECO:0007669"/>
    <property type="project" value="UniProtKB-EC"/>
</dbReference>
<keyword evidence="4" id="KW-0472">Membrane</keyword>
<dbReference type="EMBL" id="BASZ01000002">
    <property type="protein sequence ID" value="GAD47974.1"/>
    <property type="molecule type" value="Genomic_DNA"/>
</dbReference>
<dbReference type="EC" id="3.5.1.28" evidence="2"/>
<dbReference type="GO" id="GO:0009253">
    <property type="term" value="P:peptidoglycan catabolic process"/>
    <property type="evidence" value="ECO:0007669"/>
    <property type="project" value="InterPro"/>
</dbReference>
<keyword evidence="4" id="KW-0812">Transmembrane</keyword>
<sequence>MAFISRLSVIVLVPAVMLAGLFLFWPGFTSLFANDNHLVRIELPEPGSSLNLPAVLGPPDASRPLIVIDAGHGGHDPGAGGDGLQEKTLTLDLARTLRDQLLANGGIRVALTRDDDRFLALAERRDIARALGATLFLSIHADSAGEEKDVSGASLYTLSAQASDEAAARLATRENRADRINGMVLDDQNGSVNAILFNLSQRRARDDAGELARLIVREGEGEMVFHPSPRRSAAFAVLKSPDIPSILFEAGYITNPDEARRLASPEGRMQFGEIVARAIRIYFARQAGG</sequence>